<comment type="subcellular location">
    <subcellularLocation>
        <location evidence="1">Nucleus</location>
    </subcellularLocation>
</comment>
<keyword evidence="8" id="KW-1185">Reference proteome</keyword>
<gene>
    <name evidence="7" type="ORF">LTRI10_LOCUS13761</name>
</gene>
<dbReference type="PANTHER" id="PTHR12172:SF1">
    <property type="entry name" value="P-LOOP CONTAINING NUCLEOSIDE TRIPHOSPHATE HYDROLASES SUPERFAMILY PROTEIN"/>
    <property type="match status" value="1"/>
</dbReference>
<evidence type="ECO:0000256" key="1">
    <source>
        <dbReference type="ARBA" id="ARBA00004123"/>
    </source>
</evidence>
<keyword evidence="5" id="KW-0539">Nucleus</keyword>
<dbReference type="GO" id="GO:0006281">
    <property type="term" value="P:DNA repair"/>
    <property type="evidence" value="ECO:0007669"/>
    <property type="project" value="InterPro"/>
</dbReference>
<dbReference type="PANTHER" id="PTHR12172">
    <property type="entry name" value="CELL CYCLE CHECKPOINT PROTEIN RAD17"/>
    <property type="match status" value="1"/>
</dbReference>
<evidence type="ECO:0000256" key="2">
    <source>
        <dbReference type="ARBA" id="ARBA00022741"/>
    </source>
</evidence>
<dbReference type="EMBL" id="OZ034815">
    <property type="protein sequence ID" value="CAL1371711.1"/>
    <property type="molecule type" value="Genomic_DNA"/>
</dbReference>
<dbReference type="GO" id="GO:0005524">
    <property type="term" value="F:ATP binding"/>
    <property type="evidence" value="ECO:0007669"/>
    <property type="project" value="UniProtKB-KW"/>
</dbReference>
<evidence type="ECO:0000256" key="6">
    <source>
        <dbReference type="ARBA" id="ARBA00023306"/>
    </source>
</evidence>
<dbReference type="GO" id="GO:0003682">
    <property type="term" value="F:chromatin binding"/>
    <property type="evidence" value="ECO:0007669"/>
    <property type="project" value="TreeGrafter"/>
</dbReference>
<organism evidence="7 8">
    <name type="scientific">Linum trigynum</name>
    <dbReference type="NCBI Taxonomy" id="586398"/>
    <lineage>
        <taxon>Eukaryota</taxon>
        <taxon>Viridiplantae</taxon>
        <taxon>Streptophyta</taxon>
        <taxon>Embryophyta</taxon>
        <taxon>Tracheophyta</taxon>
        <taxon>Spermatophyta</taxon>
        <taxon>Magnoliopsida</taxon>
        <taxon>eudicotyledons</taxon>
        <taxon>Gunneridae</taxon>
        <taxon>Pentapetalae</taxon>
        <taxon>rosids</taxon>
        <taxon>fabids</taxon>
        <taxon>Malpighiales</taxon>
        <taxon>Linaceae</taxon>
        <taxon>Linum</taxon>
    </lineage>
</organism>
<dbReference type="GO" id="GO:0003689">
    <property type="term" value="F:DNA clamp loader activity"/>
    <property type="evidence" value="ECO:0007669"/>
    <property type="project" value="TreeGrafter"/>
</dbReference>
<dbReference type="Proteomes" id="UP001497516">
    <property type="component" value="Chromosome 2"/>
</dbReference>
<accession>A0AAV2DDC7</accession>
<evidence type="ECO:0000256" key="4">
    <source>
        <dbReference type="ARBA" id="ARBA00022840"/>
    </source>
</evidence>
<evidence type="ECO:0000313" key="7">
    <source>
        <dbReference type="EMBL" id="CAL1371711.1"/>
    </source>
</evidence>
<keyword evidence="4" id="KW-0067">ATP-binding</keyword>
<keyword evidence="2" id="KW-0547">Nucleotide-binding</keyword>
<dbReference type="GO" id="GO:0005634">
    <property type="term" value="C:nucleus"/>
    <property type="evidence" value="ECO:0007669"/>
    <property type="project" value="UniProtKB-SubCell"/>
</dbReference>
<dbReference type="InterPro" id="IPR004582">
    <property type="entry name" value="Checkpoint_prot_Rad17_Rad24"/>
</dbReference>
<sequence length="155" mass="17406">MYYRFQTYDFNSAGIYLASFVQEGAASLDWTNWELHEKPFADSACTVEDRHLLQGELLNEESAIVSSNSSDVHGICCQLITDMTTDCKPDESGLFGAQVMVENVEETGVLQHERGIADCLNGESQVDNRLWTDKYQPKIAREVLSNTEAVNFVNE</sequence>
<reference evidence="7 8" key="1">
    <citation type="submission" date="2024-04" db="EMBL/GenBank/DDBJ databases">
        <authorList>
            <person name="Fracassetti M."/>
        </authorList>
    </citation>
    <scope>NUCLEOTIDE SEQUENCE [LARGE SCALE GENOMIC DNA]</scope>
</reference>
<keyword evidence="6" id="KW-0131">Cell cycle</keyword>
<evidence type="ECO:0000256" key="5">
    <source>
        <dbReference type="ARBA" id="ARBA00023242"/>
    </source>
</evidence>
<keyword evidence="3" id="KW-0227">DNA damage</keyword>
<evidence type="ECO:0000256" key="3">
    <source>
        <dbReference type="ARBA" id="ARBA00022763"/>
    </source>
</evidence>
<name>A0AAV2DDC7_9ROSI</name>
<dbReference type="GO" id="GO:0000077">
    <property type="term" value="P:DNA damage checkpoint signaling"/>
    <property type="evidence" value="ECO:0007669"/>
    <property type="project" value="TreeGrafter"/>
</dbReference>
<proteinExistence type="predicted"/>
<dbReference type="AlphaFoldDB" id="A0AAV2DDC7"/>
<evidence type="ECO:0000313" key="8">
    <source>
        <dbReference type="Proteomes" id="UP001497516"/>
    </source>
</evidence>
<dbReference type="GO" id="GO:0033314">
    <property type="term" value="P:mitotic DNA replication checkpoint signaling"/>
    <property type="evidence" value="ECO:0007669"/>
    <property type="project" value="TreeGrafter"/>
</dbReference>
<protein>
    <submittedName>
        <fullName evidence="7">Uncharacterized protein</fullName>
    </submittedName>
</protein>